<dbReference type="PANTHER" id="PTHR13696:SF52">
    <property type="entry name" value="PARA FAMILY PROTEIN CT_582"/>
    <property type="match status" value="1"/>
</dbReference>
<dbReference type="Gene3D" id="3.40.50.300">
    <property type="entry name" value="P-loop containing nucleotide triphosphate hydrolases"/>
    <property type="match status" value="1"/>
</dbReference>
<accession>A0A644Z6Z4</accession>
<reference evidence="2" key="1">
    <citation type="submission" date="2019-08" db="EMBL/GenBank/DDBJ databases">
        <authorList>
            <person name="Kucharzyk K."/>
            <person name="Murdoch R.W."/>
            <person name="Higgins S."/>
            <person name="Loffler F."/>
        </authorList>
    </citation>
    <scope>NUCLEOTIDE SEQUENCE</scope>
</reference>
<gene>
    <name evidence="2" type="ORF">SDC9_83254</name>
</gene>
<evidence type="ECO:0000259" key="1">
    <source>
        <dbReference type="Pfam" id="PF13614"/>
    </source>
</evidence>
<evidence type="ECO:0000313" key="2">
    <source>
        <dbReference type="EMBL" id="MPM36655.1"/>
    </source>
</evidence>
<dbReference type="SUPFAM" id="SSF52540">
    <property type="entry name" value="P-loop containing nucleoside triphosphate hydrolases"/>
    <property type="match status" value="1"/>
</dbReference>
<name>A0A644Z6Z4_9ZZZZ</name>
<proteinExistence type="predicted"/>
<sequence length="343" mass="39115">MQQEWQINTKAIVRVGDLGILRYDCKIYYYVNVFLLISRRILLKVVSVINYKGGVGKTTVTANIATELAKRGKKVLMIDLDPQASLTFSFINVEEWESKYKDAKTIKSWFDDVLNNRTTDLLSYVTKDLEVNKHIDTKLALIPSHLGLFDVEIELAHGITGARKRKLVTNKLKTLSILNKGIEKLQRLYDVVIIDCQPSFNLITQNAIVASDNYMIPTKLDYLSTLGVTTLDKHINCLLTELNSGIDEFNLRDYNIKAKSLGVVTTMVQFYGQELISANKDYYIQLEKSSVTLFKNKIRENKTFFNPNSRLPVVMKRGNNTSEKDIINDLKAITTEFIERVGL</sequence>
<dbReference type="EMBL" id="VSSQ01007680">
    <property type="protein sequence ID" value="MPM36655.1"/>
    <property type="molecule type" value="Genomic_DNA"/>
</dbReference>
<dbReference type="PANTHER" id="PTHR13696">
    <property type="entry name" value="P-LOOP CONTAINING NUCLEOSIDE TRIPHOSPHATE HYDROLASE"/>
    <property type="match status" value="1"/>
</dbReference>
<dbReference type="InterPro" id="IPR027417">
    <property type="entry name" value="P-loop_NTPase"/>
</dbReference>
<dbReference type="Pfam" id="PF13614">
    <property type="entry name" value="AAA_31"/>
    <property type="match status" value="1"/>
</dbReference>
<dbReference type="InterPro" id="IPR050678">
    <property type="entry name" value="DNA_Partitioning_ATPase"/>
</dbReference>
<dbReference type="CDD" id="cd02042">
    <property type="entry name" value="ParAB_family"/>
    <property type="match status" value="1"/>
</dbReference>
<comment type="caution">
    <text evidence="2">The sequence shown here is derived from an EMBL/GenBank/DDBJ whole genome shotgun (WGS) entry which is preliminary data.</text>
</comment>
<dbReference type="InterPro" id="IPR025669">
    <property type="entry name" value="AAA_dom"/>
</dbReference>
<protein>
    <recommendedName>
        <fullName evidence="1">AAA domain-containing protein</fullName>
    </recommendedName>
</protein>
<organism evidence="2">
    <name type="scientific">bioreactor metagenome</name>
    <dbReference type="NCBI Taxonomy" id="1076179"/>
    <lineage>
        <taxon>unclassified sequences</taxon>
        <taxon>metagenomes</taxon>
        <taxon>ecological metagenomes</taxon>
    </lineage>
</organism>
<dbReference type="AlphaFoldDB" id="A0A644Z6Z4"/>
<feature type="domain" description="AAA" evidence="1">
    <location>
        <begin position="44"/>
        <end position="246"/>
    </location>
</feature>